<dbReference type="OrthoDB" id="2504739at2759"/>
<gene>
    <name evidence="1" type="ORF">VP01_541g4</name>
</gene>
<organism evidence="1 2">
    <name type="scientific">Puccinia sorghi</name>
    <dbReference type="NCBI Taxonomy" id="27349"/>
    <lineage>
        <taxon>Eukaryota</taxon>
        <taxon>Fungi</taxon>
        <taxon>Dikarya</taxon>
        <taxon>Basidiomycota</taxon>
        <taxon>Pucciniomycotina</taxon>
        <taxon>Pucciniomycetes</taxon>
        <taxon>Pucciniales</taxon>
        <taxon>Pucciniaceae</taxon>
        <taxon>Puccinia</taxon>
    </lineage>
</organism>
<dbReference type="AlphaFoldDB" id="A0A0L6UJQ6"/>
<keyword evidence="2" id="KW-1185">Reference proteome</keyword>
<protein>
    <submittedName>
        <fullName evidence="1">Uncharacterized protein</fullName>
    </submittedName>
</protein>
<reference evidence="1 2" key="1">
    <citation type="submission" date="2015-08" db="EMBL/GenBank/DDBJ databases">
        <title>Next Generation Sequencing and Analysis of the Genome of Puccinia sorghi L Schw, the Causal Agent of Maize Common Rust.</title>
        <authorList>
            <person name="Rochi L."/>
            <person name="Burguener G."/>
            <person name="Darino M."/>
            <person name="Turjanski A."/>
            <person name="Kreff E."/>
            <person name="Dieguez M.J."/>
            <person name="Sacco F."/>
        </authorList>
    </citation>
    <scope>NUCLEOTIDE SEQUENCE [LARGE SCALE GENOMIC DNA]</scope>
    <source>
        <strain evidence="1 2">RO10H11247</strain>
    </source>
</reference>
<evidence type="ECO:0000313" key="2">
    <source>
        <dbReference type="Proteomes" id="UP000037035"/>
    </source>
</evidence>
<sequence>MEFVYLSPENFFNNKNFEALYLSPEFPSQLVLVVQKTPLEDPRKISGCGYLPTLAIDAILKRLKVVKTEIDILYQASRGILSQDLLPLYATKQKTKNEDLVKPLIYSGTRHLTHKVIEVLDLARGTPGQNMVPGSSLACRFHTCTGELDKMDFIQGPRTSPKEESQSSQVHFLVWAKTSSPCGKSCTSLQKKLAQLPAVDMQKLQASLFCYSNHSPKWIQPIFDAQSLQLSKFPFLLGTGQSLSHMSDDWQSWRKEFI</sequence>
<dbReference type="STRING" id="27349.A0A0L6UJQ6"/>
<name>A0A0L6UJQ6_9BASI</name>
<comment type="caution">
    <text evidence="1">The sequence shown here is derived from an EMBL/GenBank/DDBJ whole genome shotgun (WGS) entry which is preliminary data.</text>
</comment>
<evidence type="ECO:0000313" key="1">
    <source>
        <dbReference type="EMBL" id="KNZ48769.1"/>
    </source>
</evidence>
<dbReference type="Proteomes" id="UP000037035">
    <property type="component" value="Unassembled WGS sequence"/>
</dbReference>
<dbReference type="VEuPathDB" id="FungiDB:VP01_541g4"/>
<accession>A0A0L6UJQ6</accession>
<dbReference type="EMBL" id="LAVV01010631">
    <property type="protein sequence ID" value="KNZ48769.1"/>
    <property type="molecule type" value="Genomic_DNA"/>
</dbReference>
<proteinExistence type="predicted"/>